<dbReference type="PROSITE" id="PS50190">
    <property type="entry name" value="SEC7"/>
    <property type="match status" value="1"/>
</dbReference>
<comment type="subcellular location">
    <subcellularLocation>
        <location evidence="5">Cytoplasmic vesicle</location>
        <location evidence="5">COPI-coated vesicle membrane</location>
    </subcellularLocation>
</comment>
<dbReference type="Pfam" id="PF20252">
    <property type="entry name" value="BIG2_C"/>
    <property type="match status" value="1"/>
</dbReference>
<reference evidence="8 9" key="2">
    <citation type="submission" date="2016-05" db="EMBL/GenBank/DDBJ databases">
        <title>Lineage-specific infection strategies underlie the spectrum of fungal disease in amphibians.</title>
        <authorList>
            <person name="Cuomo C.A."/>
            <person name="Farrer R.A."/>
            <person name="James T."/>
            <person name="Longcore J."/>
            <person name="Birren B."/>
        </authorList>
    </citation>
    <scope>NUCLEOTIDE SEQUENCE [LARGE SCALE GENOMIC DNA]</scope>
    <source>
        <strain evidence="8 9">JEL423</strain>
    </source>
</reference>
<keyword evidence="4" id="KW-0472">Membrane</keyword>
<dbReference type="InterPro" id="IPR023394">
    <property type="entry name" value="Sec7_C_sf"/>
</dbReference>
<dbReference type="Pfam" id="PF01369">
    <property type="entry name" value="Sec7"/>
    <property type="match status" value="1"/>
</dbReference>
<evidence type="ECO:0000256" key="1">
    <source>
        <dbReference type="ARBA" id="ARBA00022448"/>
    </source>
</evidence>
<dbReference type="GO" id="GO:0015031">
    <property type="term" value="P:protein transport"/>
    <property type="evidence" value="ECO:0007669"/>
    <property type="project" value="UniProtKB-KW"/>
</dbReference>
<dbReference type="SMART" id="SM00222">
    <property type="entry name" value="Sec7"/>
    <property type="match status" value="1"/>
</dbReference>
<evidence type="ECO:0000256" key="5">
    <source>
        <dbReference type="ARBA" id="ARBA00060451"/>
    </source>
</evidence>
<dbReference type="OrthoDB" id="18431at2759"/>
<dbReference type="InterPro" id="IPR032629">
    <property type="entry name" value="DCB_dom"/>
</dbReference>
<dbReference type="InterPro" id="IPR032691">
    <property type="entry name" value="Mon2/Sec7/BIG1-like_HUS"/>
</dbReference>
<dbReference type="PANTHER" id="PTHR10663:SF375">
    <property type="entry name" value="LD29171P"/>
    <property type="match status" value="1"/>
</dbReference>
<sequence>MRKAPSSDMMGTSILGRLTSAMKSSTSTSNFKQTFSSSTSMGNANSSDFFIRMALDMLQNSKESRRSEPLKAAIRTAMNALDNAETQQAPISIFKPFQIACESGNAELATIAIDCMGKLFTYNYWGRVSEEFEPTMKDGFQASNSNNLAGGSDEQQDDDNDNDGTKDMISFVISTICNAFAGESTDEKVQLQIIKALQAALSTTNSAYTLHGAILLKAIRTTYNVFLLSKSQDVQTVAQGTVTQMIQSVFSRVPRPPGSQSPVTQHRKSGLSSSSSKDFSDRSKQLSTKPPTSRVPDSVDLLAGSESVDVTVTVTCDESSLQELSSNPTISVYSSTPDISKKSPNLTGSHTRKETATITDNVLPSTPFGNQSLKDAFKVLRTLCILSMKPIPSQEGSMDLRSQPVRSKLLALHLINAVLGSHTYVFSTISSIAFNSKDLNKEVDPMTFTEAVKEFLILSLSRNATSVILPVFEVSMEIFGKLMLHSRAGLKREISVFFTEIIIPILDSKKNIPWYQRYTLLKCLQKIFGDSNAEGGRMLVEIYLNYDCDLEATAKENIWERLISALAKIASQPIDGSTQPPLTPLFTSCYVNVIPGSAPALTTNNLVALSRDQVRDIYSAVGDTRELKKRGLELISRGILGPLVKWCQLRTEKLQQNLDDQDKKKSNDTDDGLFGVGGLRLITEGDEEKQMSRIGSIRAEDDPTAFENLKHRKQVMIEGIKRFNSKPKKGMQFLLDSNCISTRTPRDIARFLLTAEGLSKGMIGEFLGEGDDENIAIMHAFVDEMEFTNLGFVEALRTFLQSFRLPGESQKIDRFMLKFAERYLKGNPKAFSSADTAYVLAYSVIMLNTDQHNAQVKRKMTKADFLKNNRGIDEGKDLSINVLEQIFDEINANEIVMKDEVASKSKEAAKLAKPNTLGLPVDVDNLLFGKPRKSDGQPGISKTTENMALKTEAIFTNMMRSKTATARSPTKNEMGTCETKGVSRNRPTSFYSASHYEHVKPMFQLIWMSILTAISSPLQETDGIDTIAISLEGFRSAVHIAYLFEMDLEAKAFVSTLGKFTILNNIQEMRAKNFEAIRALLDIAYMQGNSLKDSWSVVVLCISQLEKLQIVGGVAAEDASRTRGVSERSTTKGNSSSRVSGRGGVLDDVAAEASSQTMALSVDRIFTASAKLSGSAILDFVRALCESSWDEIKSSSDREHPRIFLELEEVPNFQVSKRIFWRPFEEILRSIVDIKIQDMCLACIQQIVTAKSKNLMSGWKMLFGALLRPSRDTNEPLVTQAFEIIKVIYKTSFENALANSAYPEFVACVVEFCKNAKFVRISLSAVELLRQSIGRVVQILSKQDRINTGKNTIATPLHLEELTSPERVVVNPHTGSIRHTSAEDDASVKYWMPVLFGLQDVIMTSELEVRSKGLQYLFEVLRAHGDTFSCEFWTLLAKGVLFPIFDDLKHSGSTSLANSKFANKEEMSIWLSTTLIQALRQLVDLFSLHFDSLQFILGSMLDILRTCLTHENEALSRIGSACLTQLIEHNAARFNTEQWNSIVESFESLCHETTPYFLFFNVEATRDSDGQQLSDEINPADLDPDLAFLKQPFGPAPEKVEFQRQLSNCVLHLLIIQTLNDTMLSGSNDVVYKALAADHLFRLLDCFEQSFRFARAFNRYTSLRVALYRLGYMKQMPNLLKQETLSVTAYIRCMTKILLDQSPDKLLLREQSEKKLIPLCIQVLLHYNSFDGEAKRRNLNSWKPVIAMILNTVVDLDNSQFSRHIKQFYTHVTNLLLHDMGPEFRLVLHSIFIRTGTTFAITSDETFVAPTTENSILATESVSEKEDLLPEGGNDIGSSTLES</sequence>
<evidence type="ECO:0000256" key="4">
    <source>
        <dbReference type="ARBA" id="ARBA00023136"/>
    </source>
</evidence>
<dbReference type="GO" id="GO:0005085">
    <property type="term" value="F:guanyl-nucleotide exchange factor activity"/>
    <property type="evidence" value="ECO:0007669"/>
    <property type="project" value="InterPro"/>
</dbReference>
<dbReference type="Pfam" id="PF09324">
    <property type="entry name" value="Sec7-like_HDS"/>
    <property type="match status" value="1"/>
</dbReference>
<dbReference type="PANTHER" id="PTHR10663">
    <property type="entry name" value="GUANYL-NUCLEOTIDE EXCHANGE FACTOR"/>
    <property type="match status" value="1"/>
</dbReference>
<dbReference type="InterPro" id="IPR035999">
    <property type="entry name" value="Sec7_dom_sf"/>
</dbReference>
<dbReference type="CDD" id="cd00171">
    <property type="entry name" value="Sec7"/>
    <property type="match status" value="1"/>
</dbReference>
<protein>
    <recommendedName>
        <fullName evidence="7">SEC7 domain-containing protein</fullName>
    </recommendedName>
</protein>
<dbReference type="EMBL" id="DS022310">
    <property type="protein sequence ID" value="OAJ43789.1"/>
    <property type="molecule type" value="Genomic_DNA"/>
</dbReference>
<keyword evidence="2" id="KW-0963">Cytoplasm</keyword>
<dbReference type="Gene3D" id="1.10.1000.11">
    <property type="entry name" value="Arf Nucleotide-binding Site Opener,domain 2"/>
    <property type="match status" value="1"/>
</dbReference>
<reference evidence="8 9" key="1">
    <citation type="submission" date="2006-10" db="EMBL/GenBank/DDBJ databases">
        <title>The Genome Sequence of Batrachochytrium dendrobatidis JEL423.</title>
        <authorList>
            <consortium name="The Broad Institute Genome Sequencing Platform"/>
            <person name="Birren B."/>
            <person name="Lander E."/>
            <person name="Galagan J."/>
            <person name="Cuomo C."/>
            <person name="Devon K."/>
            <person name="Jaffe D."/>
            <person name="Butler J."/>
            <person name="Alvarez P."/>
            <person name="Gnerre S."/>
            <person name="Grabherr M."/>
            <person name="Kleber M."/>
            <person name="Mauceli E."/>
            <person name="Brockman W."/>
            <person name="Young S."/>
            <person name="LaButti K."/>
            <person name="Sykes S."/>
            <person name="DeCaprio D."/>
            <person name="Crawford M."/>
            <person name="Koehrsen M."/>
            <person name="Engels R."/>
            <person name="Montgomery P."/>
            <person name="Pearson M."/>
            <person name="Howarth C."/>
            <person name="Larson L."/>
            <person name="White J."/>
            <person name="O'Leary S."/>
            <person name="Kodira C."/>
            <person name="Zeng Q."/>
            <person name="Yandava C."/>
            <person name="Alvarado L."/>
            <person name="Longcore J."/>
            <person name="James T."/>
        </authorList>
    </citation>
    <scope>NUCLEOTIDE SEQUENCE [LARGE SCALE GENOMIC DNA]</scope>
    <source>
        <strain evidence="8 9">JEL423</strain>
    </source>
</reference>
<dbReference type="SUPFAM" id="SSF48371">
    <property type="entry name" value="ARM repeat"/>
    <property type="match status" value="2"/>
</dbReference>
<feature type="region of interest" description="Disordered" evidence="6">
    <location>
        <begin position="137"/>
        <end position="164"/>
    </location>
</feature>
<feature type="domain" description="SEC7" evidence="7">
    <location>
        <begin position="705"/>
        <end position="893"/>
    </location>
</feature>
<dbReference type="FunFam" id="1.10.220.20:FF:000002">
    <property type="entry name" value="Brefeldin A-inhibited guanine nucleotide-exchange protein 1"/>
    <property type="match status" value="1"/>
</dbReference>
<dbReference type="InterPro" id="IPR046455">
    <property type="entry name" value="Sec7/BIG1-like_C"/>
</dbReference>
<dbReference type="Pfam" id="PF16213">
    <property type="entry name" value="DCB"/>
    <property type="match status" value="1"/>
</dbReference>
<dbReference type="Gene3D" id="1.10.220.20">
    <property type="match status" value="1"/>
</dbReference>
<dbReference type="InterPro" id="IPR016024">
    <property type="entry name" value="ARM-type_fold"/>
</dbReference>
<feature type="region of interest" description="Disordered" evidence="6">
    <location>
        <begin position="252"/>
        <end position="300"/>
    </location>
</feature>
<evidence type="ECO:0000259" key="7">
    <source>
        <dbReference type="PROSITE" id="PS50190"/>
    </source>
</evidence>
<evidence type="ECO:0000256" key="6">
    <source>
        <dbReference type="SAM" id="MobiDB-lite"/>
    </source>
</evidence>
<feature type="compositionally biased region" description="Basic and acidic residues" evidence="6">
    <location>
        <begin position="1121"/>
        <end position="1130"/>
    </location>
</feature>
<proteinExistence type="predicted"/>
<gene>
    <name evidence="8" type="ORF">BDEG_27109</name>
</gene>
<evidence type="ECO:0000313" key="9">
    <source>
        <dbReference type="Proteomes" id="UP000077115"/>
    </source>
</evidence>
<dbReference type="STRING" id="403673.A0A177WUN0"/>
<organism evidence="8 9">
    <name type="scientific">Batrachochytrium dendrobatidis (strain JEL423)</name>
    <dbReference type="NCBI Taxonomy" id="403673"/>
    <lineage>
        <taxon>Eukaryota</taxon>
        <taxon>Fungi</taxon>
        <taxon>Fungi incertae sedis</taxon>
        <taxon>Chytridiomycota</taxon>
        <taxon>Chytridiomycota incertae sedis</taxon>
        <taxon>Chytridiomycetes</taxon>
        <taxon>Rhizophydiales</taxon>
        <taxon>Rhizophydiales incertae sedis</taxon>
        <taxon>Batrachochytrium</taxon>
    </lineage>
</organism>
<dbReference type="Proteomes" id="UP000077115">
    <property type="component" value="Unassembled WGS sequence"/>
</dbReference>
<dbReference type="eggNOG" id="KOG0929">
    <property type="taxonomic scope" value="Eukaryota"/>
</dbReference>
<evidence type="ECO:0000313" key="8">
    <source>
        <dbReference type="EMBL" id="OAJ43789.1"/>
    </source>
</evidence>
<dbReference type="InterPro" id="IPR000904">
    <property type="entry name" value="Sec7_dom"/>
</dbReference>
<dbReference type="SUPFAM" id="SSF48425">
    <property type="entry name" value="Sec7 domain"/>
    <property type="match status" value="1"/>
</dbReference>
<dbReference type="InterPro" id="IPR015403">
    <property type="entry name" value="Mon2/Sec7/BIG1-like_HDS"/>
</dbReference>
<evidence type="ECO:0000256" key="3">
    <source>
        <dbReference type="ARBA" id="ARBA00022927"/>
    </source>
</evidence>
<dbReference type="FunFam" id="1.10.1000.11:FF:000003">
    <property type="entry name" value="Brefeldin A-inhibited guanine nucleotide-exchange protein 1"/>
    <property type="match status" value="1"/>
</dbReference>
<feature type="region of interest" description="Disordered" evidence="6">
    <location>
        <begin position="1820"/>
        <end position="1843"/>
    </location>
</feature>
<accession>A0A177WUN0</accession>
<feature type="region of interest" description="Disordered" evidence="6">
    <location>
        <begin position="1121"/>
        <end position="1143"/>
    </location>
</feature>
<dbReference type="GO" id="GO:0030663">
    <property type="term" value="C:COPI-coated vesicle membrane"/>
    <property type="evidence" value="ECO:0007669"/>
    <property type="project" value="UniProtKB-SubCell"/>
</dbReference>
<dbReference type="GO" id="GO:0032012">
    <property type="term" value="P:regulation of ARF protein signal transduction"/>
    <property type="evidence" value="ECO:0007669"/>
    <property type="project" value="InterPro"/>
</dbReference>
<dbReference type="Pfam" id="PF12783">
    <property type="entry name" value="Sec7-like_HUS"/>
    <property type="match status" value="1"/>
</dbReference>
<keyword evidence="3" id="KW-0653">Protein transport</keyword>
<dbReference type="VEuPathDB" id="FungiDB:BDEG_27109"/>
<name>A0A177WUN0_BATDL</name>
<keyword evidence="1" id="KW-0813">Transport</keyword>
<evidence type="ECO:0000256" key="2">
    <source>
        <dbReference type="ARBA" id="ARBA00022490"/>
    </source>
</evidence>